<sequence>MKVLRDRDCAIRLKQDEDLREAEQRYMLLSQQFLNDKITNSTLAEIIRWHFKRLETEHDLNKDTFHWALEVIRSLFHVRSVIGDEGMGVFAARNFSDQKLHLKSVRNAPSSAEVQAREGEVFPTLNNLVSRRLEGSFYATSNAIRGKVTRKTQVRKAGLIIYESGLVYKLPKSTLQKRRRTGDTSENYLHIERYRGVLTTDIYHNHNRKEQSSDTACRMHVHWRLCPTEVLLSVFNTFILDLLAKDSRKI</sequence>
<dbReference type="AlphaFoldDB" id="A0A2V3IQC5"/>
<gene>
    <name evidence="1" type="ORF">BWQ96_05977</name>
</gene>
<evidence type="ECO:0000313" key="2">
    <source>
        <dbReference type="Proteomes" id="UP000247409"/>
    </source>
</evidence>
<reference evidence="1 2" key="1">
    <citation type="journal article" date="2018" name="Mol. Biol. Evol.">
        <title>Analysis of the draft genome of the red seaweed Gracilariopsis chorda provides insights into genome size evolution in Rhodophyta.</title>
        <authorList>
            <person name="Lee J."/>
            <person name="Yang E.C."/>
            <person name="Graf L."/>
            <person name="Yang J.H."/>
            <person name="Qiu H."/>
            <person name="Zel Zion U."/>
            <person name="Chan C.X."/>
            <person name="Stephens T.G."/>
            <person name="Weber A.P.M."/>
            <person name="Boo G.H."/>
            <person name="Boo S.M."/>
            <person name="Kim K.M."/>
            <person name="Shin Y."/>
            <person name="Jung M."/>
            <person name="Lee S.J."/>
            <person name="Yim H.S."/>
            <person name="Lee J.H."/>
            <person name="Bhattacharya D."/>
            <person name="Yoon H.S."/>
        </authorList>
    </citation>
    <scope>NUCLEOTIDE SEQUENCE [LARGE SCALE GENOMIC DNA]</scope>
    <source>
        <strain evidence="1 2">SKKU-2015</strain>
        <tissue evidence="1">Whole body</tissue>
    </source>
</reference>
<organism evidence="1 2">
    <name type="scientific">Gracilariopsis chorda</name>
    <dbReference type="NCBI Taxonomy" id="448386"/>
    <lineage>
        <taxon>Eukaryota</taxon>
        <taxon>Rhodophyta</taxon>
        <taxon>Florideophyceae</taxon>
        <taxon>Rhodymeniophycidae</taxon>
        <taxon>Gracilariales</taxon>
        <taxon>Gracilariaceae</taxon>
        <taxon>Gracilariopsis</taxon>
    </lineage>
</organism>
<protein>
    <submittedName>
        <fullName evidence="1">Uncharacterized protein</fullName>
    </submittedName>
</protein>
<dbReference type="Proteomes" id="UP000247409">
    <property type="component" value="Unassembled WGS sequence"/>
</dbReference>
<accession>A0A2V3IQC5</accession>
<proteinExistence type="predicted"/>
<dbReference type="EMBL" id="NBIV01000096">
    <property type="protein sequence ID" value="PXF44273.1"/>
    <property type="molecule type" value="Genomic_DNA"/>
</dbReference>
<comment type="caution">
    <text evidence="1">The sequence shown here is derived from an EMBL/GenBank/DDBJ whole genome shotgun (WGS) entry which is preliminary data.</text>
</comment>
<name>A0A2V3IQC5_9FLOR</name>
<keyword evidence="2" id="KW-1185">Reference proteome</keyword>
<evidence type="ECO:0000313" key="1">
    <source>
        <dbReference type="EMBL" id="PXF44273.1"/>
    </source>
</evidence>